<dbReference type="PROSITE" id="PS51007">
    <property type="entry name" value="CYTC"/>
    <property type="match status" value="2"/>
</dbReference>
<dbReference type="InterPro" id="IPR009056">
    <property type="entry name" value="Cyt_c-like_dom"/>
</dbReference>
<reference evidence="7 8" key="1">
    <citation type="submission" date="2020-07" db="EMBL/GenBank/DDBJ databases">
        <title>Halieaceae bacterium, F7430, whole genome shotgun sequencing project.</title>
        <authorList>
            <person name="Jiang S."/>
            <person name="Liu Z.W."/>
            <person name="Du Z.J."/>
        </authorList>
    </citation>
    <scope>NUCLEOTIDE SEQUENCE [LARGE SCALE GENOMIC DNA]</scope>
    <source>
        <strain evidence="7 8">F7430</strain>
    </source>
</reference>
<proteinExistence type="predicted"/>
<dbReference type="GO" id="GO:0009055">
    <property type="term" value="F:electron transfer activity"/>
    <property type="evidence" value="ECO:0007669"/>
    <property type="project" value="InterPro"/>
</dbReference>
<keyword evidence="2 4" id="KW-0479">Metal-binding</keyword>
<dbReference type="Proteomes" id="UP000539350">
    <property type="component" value="Unassembled WGS sequence"/>
</dbReference>
<dbReference type="SUPFAM" id="SSF46626">
    <property type="entry name" value="Cytochrome c"/>
    <property type="match status" value="2"/>
</dbReference>
<evidence type="ECO:0000256" key="5">
    <source>
        <dbReference type="SAM" id="SignalP"/>
    </source>
</evidence>
<evidence type="ECO:0000313" key="7">
    <source>
        <dbReference type="EMBL" id="MBA6412487.1"/>
    </source>
</evidence>
<evidence type="ECO:0000259" key="6">
    <source>
        <dbReference type="PROSITE" id="PS51007"/>
    </source>
</evidence>
<dbReference type="InterPro" id="IPR036909">
    <property type="entry name" value="Cyt_c-like_dom_sf"/>
</dbReference>
<evidence type="ECO:0000256" key="4">
    <source>
        <dbReference type="PROSITE-ProRule" id="PRU00433"/>
    </source>
</evidence>
<feature type="domain" description="Cytochrome c" evidence="6">
    <location>
        <begin position="145"/>
        <end position="227"/>
    </location>
</feature>
<keyword evidence="8" id="KW-1185">Reference proteome</keyword>
<dbReference type="Gene3D" id="1.10.760.10">
    <property type="entry name" value="Cytochrome c-like domain"/>
    <property type="match status" value="2"/>
</dbReference>
<dbReference type="EMBL" id="JACFXU010000013">
    <property type="protein sequence ID" value="MBA6412487.1"/>
    <property type="molecule type" value="Genomic_DNA"/>
</dbReference>
<evidence type="ECO:0000256" key="3">
    <source>
        <dbReference type="ARBA" id="ARBA00023004"/>
    </source>
</evidence>
<dbReference type="AlphaFoldDB" id="A0A7W2TV36"/>
<dbReference type="GO" id="GO:0020037">
    <property type="term" value="F:heme binding"/>
    <property type="evidence" value="ECO:0007669"/>
    <property type="project" value="InterPro"/>
</dbReference>
<protein>
    <submittedName>
        <fullName evidence="7">Cytochrome C</fullName>
    </submittedName>
</protein>
<gene>
    <name evidence="7" type="ORF">H2508_05125</name>
</gene>
<feature type="domain" description="Cytochrome c" evidence="6">
    <location>
        <begin position="20"/>
        <end position="136"/>
    </location>
</feature>
<keyword evidence="1 4" id="KW-0349">Heme</keyword>
<evidence type="ECO:0000313" key="8">
    <source>
        <dbReference type="Proteomes" id="UP000539350"/>
    </source>
</evidence>
<keyword evidence="3 4" id="KW-0408">Iron</keyword>
<feature type="signal peptide" evidence="5">
    <location>
        <begin position="1"/>
        <end position="25"/>
    </location>
</feature>
<evidence type="ECO:0000256" key="2">
    <source>
        <dbReference type="ARBA" id="ARBA00022723"/>
    </source>
</evidence>
<organism evidence="7 8">
    <name type="scientific">Sediminihaliea albiluteola</name>
    <dbReference type="NCBI Taxonomy" id="2758564"/>
    <lineage>
        <taxon>Bacteria</taxon>
        <taxon>Pseudomonadati</taxon>
        <taxon>Pseudomonadota</taxon>
        <taxon>Gammaproteobacteria</taxon>
        <taxon>Cellvibrionales</taxon>
        <taxon>Halieaceae</taxon>
        <taxon>Sediminihaliea</taxon>
    </lineage>
</organism>
<keyword evidence="5" id="KW-0732">Signal</keyword>
<evidence type="ECO:0000256" key="1">
    <source>
        <dbReference type="ARBA" id="ARBA00022617"/>
    </source>
</evidence>
<sequence length="230" mass="25171">MKQSNLLAIVTCALGLAALSPSAMAEQLLEQQCASCHALQAEDYASSTVQERAERKAPPLYYAGNKFRPEWLVQWLQKPERIRPAGYFPAAHTVPGPDGDVVDSDSLPEHISLSAADAELASAALMKLTPYTDKLDAVDYEVGNISWRMGNLNFGKFNGCDACHRDAPDYGGLSGPELYSAWDRLQPKFIASFITDPVAWDPHTLMPANDLNQAAVQKLSDYLKVNGEDE</sequence>
<dbReference type="RefSeq" id="WP_182169567.1">
    <property type="nucleotide sequence ID" value="NZ_JACFXU010000013.1"/>
</dbReference>
<comment type="caution">
    <text evidence="7">The sequence shown here is derived from an EMBL/GenBank/DDBJ whole genome shotgun (WGS) entry which is preliminary data.</text>
</comment>
<dbReference type="GO" id="GO:0046872">
    <property type="term" value="F:metal ion binding"/>
    <property type="evidence" value="ECO:0007669"/>
    <property type="project" value="UniProtKB-KW"/>
</dbReference>
<feature type="chain" id="PRO_5031478419" evidence="5">
    <location>
        <begin position="26"/>
        <end position="230"/>
    </location>
</feature>
<name>A0A7W2TV36_9GAMM</name>
<accession>A0A7W2TV36</accession>